<sequence length="49" mass="5887">MFFDFVQHCFLNFRCSHTSRSTFRCSFSNRTSFNKTTISIDAFLPKQRK</sequence>
<proteinExistence type="predicted"/>
<dbReference type="EMBL" id="CAKOFQ010006888">
    <property type="protein sequence ID" value="CAH1979991.1"/>
    <property type="molecule type" value="Genomic_DNA"/>
</dbReference>
<keyword evidence="2" id="KW-1185">Reference proteome</keyword>
<evidence type="ECO:0000313" key="2">
    <source>
        <dbReference type="Proteomes" id="UP001152888"/>
    </source>
</evidence>
<dbReference type="Proteomes" id="UP001152888">
    <property type="component" value="Unassembled WGS sequence"/>
</dbReference>
<gene>
    <name evidence="1" type="ORF">ACAOBT_LOCUS13747</name>
</gene>
<dbReference type="AlphaFoldDB" id="A0A9P0KTG8"/>
<organism evidence="1 2">
    <name type="scientific">Acanthoscelides obtectus</name>
    <name type="common">Bean weevil</name>
    <name type="synonym">Bruchus obtectus</name>
    <dbReference type="NCBI Taxonomy" id="200917"/>
    <lineage>
        <taxon>Eukaryota</taxon>
        <taxon>Metazoa</taxon>
        <taxon>Ecdysozoa</taxon>
        <taxon>Arthropoda</taxon>
        <taxon>Hexapoda</taxon>
        <taxon>Insecta</taxon>
        <taxon>Pterygota</taxon>
        <taxon>Neoptera</taxon>
        <taxon>Endopterygota</taxon>
        <taxon>Coleoptera</taxon>
        <taxon>Polyphaga</taxon>
        <taxon>Cucujiformia</taxon>
        <taxon>Chrysomeloidea</taxon>
        <taxon>Chrysomelidae</taxon>
        <taxon>Bruchinae</taxon>
        <taxon>Bruchini</taxon>
        <taxon>Acanthoscelides</taxon>
    </lineage>
</organism>
<accession>A0A9P0KTG8</accession>
<protein>
    <submittedName>
        <fullName evidence="1">Uncharacterized protein</fullName>
    </submittedName>
</protein>
<reference evidence="1" key="1">
    <citation type="submission" date="2022-03" db="EMBL/GenBank/DDBJ databases">
        <authorList>
            <person name="Sayadi A."/>
        </authorList>
    </citation>
    <scope>NUCLEOTIDE SEQUENCE</scope>
</reference>
<comment type="caution">
    <text evidence="1">The sequence shown here is derived from an EMBL/GenBank/DDBJ whole genome shotgun (WGS) entry which is preliminary data.</text>
</comment>
<evidence type="ECO:0000313" key="1">
    <source>
        <dbReference type="EMBL" id="CAH1979991.1"/>
    </source>
</evidence>
<name>A0A9P0KTG8_ACAOB</name>